<feature type="transmembrane region" description="Helical" evidence="1">
    <location>
        <begin position="147"/>
        <end position="166"/>
    </location>
</feature>
<keyword evidence="1" id="KW-1133">Transmembrane helix</keyword>
<dbReference type="AlphaFoldDB" id="A0ABD5KP45"/>
<reference evidence="2 3" key="1">
    <citation type="submission" date="2024-05" db="EMBL/GenBank/DDBJ databases">
        <title>The mechanism of isolation and screening of efficient mineral weathering bacteria priestia aryabhattai c4-10 with weathered biotite.</title>
        <authorList>
            <person name="Yang S."/>
        </authorList>
    </citation>
    <scope>NUCLEOTIDE SEQUENCE [LARGE SCALE GENOMIC DNA]</scope>
    <source>
        <strain evidence="2 3">C4-10</strain>
    </source>
</reference>
<evidence type="ECO:0000313" key="3">
    <source>
        <dbReference type="Proteomes" id="UP001418804"/>
    </source>
</evidence>
<feature type="transmembrane region" description="Helical" evidence="1">
    <location>
        <begin position="95"/>
        <end position="117"/>
    </location>
</feature>
<feature type="transmembrane region" description="Helical" evidence="1">
    <location>
        <begin position="123"/>
        <end position="140"/>
    </location>
</feature>
<evidence type="ECO:0000313" key="2">
    <source>
        <dbReference type="EMBL" id="MEN3152949.1"/>
    </source>
</evidence>
<keyword evidence="1" id="KW-0812">Transmembrane</keyword>
<name>A0ABD5KP45_PRIAR</name>
<evidence type="ECO:0000256" key="1">
    <source>
        <dbReference type="SAM" id="Phobius"/>
    </source>
</evidence>
<proteinExistence type="predicted"/>
<dbReference type="EMBL" id="JBDIVD010000001">
    <property type="protein sequence ID" value="MEN3152949.1"/>
    <property type="molecule type" value="Genomic_DNA"/>
</dbReference>
<dbReference type="RefSeq" id="WP_345934210.1">
    <property type="nucleotide sequence ID" value="NZ_JBDIVD010000001.1"/>
</dbReference>
<dbReference type="Proteomes" id="UP001418804">
    <property type="component" value="Unassembled WGS sequence"/>
</dbReference>
<reference evidence="2 3" key="2">
    <citation type="submission" date="2024-05" db="EMBL/GenBank/DDBJ databases">
        <authorList>
            <person name="Zheng X."/>
        </authorList>
    </citation>
    <scope>NUCLEOTIDE SEQUENCE [LARGE SCALE GENOMIC DNA]</scope>
    <source>
        <strain evidence="2 3">C4-10</strain>
    </source>
</reference>
<sequence>MDSRKAMLMEMQKLIHEYSQMGNQLTNINKELVWQELNLTDEEALSLSSENLSPASIKAIEKIVKDNMMGLFHDFMCLVDGVSDPNDIEIDNDGVWLGLQILLITTSVMTLMMFLTIVLLPEIWHLSKNYMIAIGIYWAIVKCKTRVILISQIFAVIFSIPLMELFF</sequence>
<protein>
    <submittedName>
        <fullName evidence="2">Uncharacterized protein</fullName>
    </submittedName>
</protein>
<organism evidence="2 3">
    <name type="scientific">Priestia aryabhattai</name>
    <name type="common">Bacillus aryabhattai</name>
    <dbReference type="NCBI Taxonomy" id="412384"/>
    <lineage>
        <taxon>Bacteria</taxon>
        <taxon>Bacillati</taxon>
        <taxon>Bacillota</taxon>
        <taxon>Bacilli</taxon>
        <taxon>Bacillales</taxon>
        <taxon>Bacillaceae</taxon>
        <taxon>Priestia</taxon>
    </lineage>
</organism>
<accession>A0ABD5KP45</accession>
<gene>
    <name evidence="2" type="ORF">ABDD91_08900</name>
</gene>
<comment type="caution">
    <text evidence="2">The sequence shown here is derived from an EMBL/GenBank/DDBJ whole genome shotgun (WGS) entry which is preliminary data.</text>
</comment>
<keyword evidence="1" id="KW-0472">Membrane</keyword>